<protein>
    <submittedName>
        <fullName evidence="3">Uncharacterized protein</fullName>
    </submittedName>
</protein>
<dbReference type="AlphaFoldDB" id="A0A1I7VDA9"/>
<dbReference type="WBParaSite" id="EN70_1275">
    <property type="protein sequence ID" value="EN70_1275"/>
    <property type="gene ID" value="EN70_1275"/>
</dbReference>
<dbReference type="InParanoid" id="A0A1I7VDA9"/>
<evidence type="ECO:0000256" key="1">
    <source>
        <dbReference type="SAM" id="MobiDB-lite"/>
    </source>
</evidence>
<name>A0A1I7VDA9_LOALO</name>
<evidence type="ECO:0000313" key="2">
    <source>
        <dbReference type="Proteomes" id="UP000095285"/>
    </source>
</evidence>
<feature type="region of interest" description="Disordered" evidence="1">
    <location>
        <begin position="23"/>
        <end position="46"/>
    </location>
</feature>
<evidence type="ECO:0000313" key="3">
    <source>
        <dbReference type="WBParaSite" id="EN70_1275"/>
    </source>
</evidence>
<reference evidence="2" key="1">
    <citation type="submission" date="2012-04" db="EMBL/GenBank/DDBJ databases">
        <title>The Genome Sequence of Loa loa.</title>
        <authorList>
            <consortium name="The Broad Institute Genome Sequencing Platform"/>
            <consortium name="Broad Institute Genome Sequencing Center for Infectious Disease"/>
            <person name="Nutman T.B."/>
            <person name="Fink D.L."/>
            <person name="Russ C."/>
            <person name="Young S."/>
            <person name="Zeng Q."/>
            <person name="Gargeya S."/>
            <person name="Alvarado L."/>
            <person name="Berlin A."/>
            <person name="Chapman S.B."/>
            <person name="Chen Z."/>
            <person name="Freedman E."/>
            <person name="Gellesch M."/>
            <person name="Goldberg J."/>
            <person name="Griggs A."/>
            <person name="Gujja S."/>
            <person name="Heilman E.R."/>
            <person name="Heiman D."/>
            <person name="Howarth C."/>
            <person name="Mehta T."/>
            <person name="Neiman D."/>
            <person name="Pearson M."/>
            <person name="Roberts A."/>
            <person name="Saif S."/>
            <person name="Shea T."/>
            <person name="Shenoy N."/>
            <person name="Sisk P."/>
            <person name="Stolte C."/>
            <person name="Sykes S."/>
            <person name="White J."/>
            <person name="Yandava C."/>
            <person name="Haas B."/>
            <person name="Henn M.R."/>
            <person name="Nusbaum C."/>
            <person name="Birren B."/>
        </authorList>
    </citation>
    <scope>NUCLEOTIDE SEQUENCE [LARGE SCALE GENOMIC DNA]</scope>
</reference>
<accession>A0A1I7VDA9</accession>
<gene>
    <name evidence="3" type="primary">LOAG_08894</name>
</gene>
<sequence length="82" mass="9829">MKLQSERSEVQYSMPPHFGSYINLRKQMPPSPAKKSPVKYSDLARTDIQNPANRKEIVFQRPRIREIRYSELNLEIFRYFLV</sequence>
<reference evidence="3" key="2">
    <citation type="submission" date="2016-11" db="UniProtKB">
        <authorList>
            <consortium name="WormBaseParasite"/>
        </authorList>
    </citation>
    <scope>IDENTIFICATION</scope>
</reference>
<proteinExistence type="predicted"/>
<dbReference type="Proteomes" id="UP000095285">
    <property type="component" value="Unassembled WGS sequence"/>
</dbReference>
<keyword evidence="2" id="KW-1185">Reference proteome</keyword>
<organism evidence="2 3">
    <name type="scientific">Loa loa</name>
    <name type="common">Eye worm</name>
    <name type="synonym">Filaria loa</name>
    <dbReference type="NCBI Taxonomy" id="7209"/>
    <lineage>
        <taxon>Eukaryota</taxon>
        <taxon>Metazoa</taxon>
        <taxon>Ecdysozoa</taxon>
        <taxon>Nematoda</taxon>
        <taxon>Chromadorea</taxon>
        <taxon>Rhabditida</taxon>
        <taxon>Spirurina</taxon>
        <taxon>Spiruromorpha</taxon>
        <taxon>Filarioidea</taxon>
        <taxon>Onchocercidae</taxon>
        <taxon>Loa</taxon>
    </lineage>
</organism>